<evidence type="ECO:0000313" key="2">
    <source>
        <dbReference type="EMBL" id="KAF2438189.1"/>
    </source>
</evidence>
<dbReference type="EMBL" id="MU001513">
    <property type="protein sequence ID" value="KAF2438189.1"/>
    <property type="molecule type" value="Genomic_DNA"/>
</dbReference>
<feature type="region of interest" description="Disordered" evidence="1">
    <location>
        <begin position="308"/>
        <end position="335"/>
    </location>
</feature>
<reference evidence="2" key="1">
    <citation type="journal article" date="2020" name="Stud. Mycol.">
        <title>101 Dothideomycetes genomes: a test case for predicting lifestyles and emergence of pathogens.</title>
        <authorList>
            <person name="Haridas S."/>
            <person name="Albert R."/>
            <person name="Binder M."/>
            <person name="Bloem J."/>
            <person name="Labutti K."/>
            <person name="Salamov A."/>
            <person name="Andreopoulos B."/>
            <person name="Baker S."/>
            <person name="Barry K."/>
            <person name="Bills G."/>
            <person name="Bluhm B."/>
            <person name="Cannon C."/>
            <person name="Castanera R."/>
            <person name="Culley D."/>
            <person name="Daum C."/>
            <person name="Ezra D."/>
            <person name="Gonzalez J."/>
            <person name="Henrissat B."/>
            <person name="Kuo A."/>
            <person name="Liang C."/>
            <person name="Lipzen A."/>
            <person name="Lutzoni F."/>
            <person name="Magnuson J."/>
            <person name="Mondo S."/>
            <person name="Nolan M."/>
            <person name="Ohm R."/>
            <person name="Pangilinan J."/>
            <person name="Park H.-J."/>
            <person name="Ramirez L."/>
            <person name="Alfaro M."/>
            <person name="Sun H."/>
            <person name="Tritt A."/>
            <person name="Yoshinaga Y."/>
            <person name="Zwiers L.-H."/>
            <person name="Turgeon B."/>
            <person name="Goodwin S."/>
            <person name="Spatafora J."/>
            <person name="Crous P."/>
            <person name="Grigoriev I."/>
        </authorList>
    </citation>
    <scope>NUCLEOTIDE SEQUENCE</scope>
    <source>
        <strain evidence="2">CBS 690.94</strain>
    </source>
</reference>
<sequence length="335" mass="37060">MEGQPPGPSSSSQPRRKRRRLSSPPSTNASKIPKSDHSIQSTPPGQNWPSPASAHTSISTVKEFEDRVTSPAPSLSSQSINLENEDAFSFALFDFDTLAGTFPFDSLGYSDDISTLTDPLIPMNYDPTPFSWTPRTTLASFSQLSPSVPTAPVASLPSINYVYPASHLPDSSLQQQTWQTQREMTRNPGSNKRGFTCPVRQAQVWRGDSEFSCSASPFDTMAEVRRHVERARHISFLKLCPTCNEHVMDKTDFENQHGQQGNKCTNPQKQARGIEAMQAQWWQLYHLVNSRTTNDTNIKRIVSPPSVASLVESSNGPSEAGDKTLGKNQDRSSMN</sequence>
<dbReference type="AlphaFoldDB" id="A0A9P4P4G8"/>
<organism evidence="2 3">
    <name type="scientific">Karstenula rhodostoma CBS 690.94</name>
    <dbReference type="NCBI Taxonomy" id="1392251"/>
    <lineage>
        <taxon>Eukaryota</taxon>
        <taxon>Fungi</taxon>
        <taxon>Dikarya</taxon>
        <taxon>Ascomycota</taxon>
        <taxon>Pezizomycotina</taxon>
        <taxon>Dothideomycetes</taxon>
        <taxon>Pleosporomycetidae</taxon>
        <taxon>Pleosporales</taxon>
        <taxon>Massarineae</taxon>
        <taxon>Didymosphaeriaceae</taxon>
        <taxon>Karstenula</taxon>
    </lineage>
</organism>
<feature type="compositionally biased region" description="Basic and acidic residues" evidence="1">
    <location>
        <begin position="320"/>
        <end position="335"/>
    </location>
</feature>
<protein>
    <submittedName>
        <fullName evidence="2">Uncharacterized protein</fullName>
    </submittedName>
</protein>
<keyword evidence="3" id="KW-1185">Reference proteome</keyword>
<evidence type="ECO:0000313" key="3">
    <source>
        <dbReference type="Proteomes" id="UP000799764"/>
    </source>
</evidence>
<feature type="compositionally biased region" description="Polar residues" evidence="1">
    <location>
        <begin position="38"/>
        <end position="60"/>
    </location>
</feature>
<dbReference type="Proteomes" id="UP000799764">
    <property type="component" value="Unassembled WGS sequence"/>
</dbReference>
<gene>
    <name evidence="2" type="ORF">P171DRAFT_169080</name>
</gene>
<name>A0A9P4P4G8_9PLEO</name>
<feature type="region of interest" description="Disordered" evidence="1">
    <location>
        <begin position="1"/>
        <end position="60"/>
    </location>
</feature>
<evidence type="ECO:0000256" key="1">
    <source>
        <dbReference type="SAM" id="MobiDB-lite"/>
    </source>
</evidence>
<comment type="caution">
    <text evidence="2">The sequence shown here is derived from an EMBL/GenBank/DDBJ whole genome shotgun (WGS) entry which is preliminary data.</text>
</comment>
<accession>A0A9P4P4G8</accession>
<proteinExistence type="predicted"/>
<dbReference type="OrthoDB" id="3800899at2759"/>